<sequence length="264" mass="29289">MARPSFKTFLLLTTIITGAVFFNKYAIKDGLIFFPESFMKLGNYLFIKAESFGGFMEKIKNFNRLASENDKLKQNQEAILGLKARVDDLEDENGFLRRSGRIAQKFDHPVVYAGIFNLNLAPAGYNVLLNKGAQDGVSVDDVVVTAEGILVGKIQKVMRNFSRVLFVSDPELKITAKTLNSGTTGIVRGALGEGMYFDFVIQEDEIKEGDVLISTGNDMFPPALVIGSVENIEVNATQIFKKIRIRPAIKDTQLGRVLVIKLNK</sequence>
<evidence type="ECO:0000259" key="5">
    <source>
        <dbReference type="Pfam" id="PF04085"/>
    </source>
</evidence>
<comment type="caution">
    <text evidence="6">The sequence shown here is derived from an EMBL/GenBank/DDBJ whole genome shotgun (WGS) entry which is preliminary data.</text>
</comment>
<proteinExistence type="inferred from homology"/>
<evidence type="ECO:0000313" key="7">
    <source>
        <dbReference type="Proteomes" id="UP000177745"/>
    </source>
</evidence>
<dbReference type="InterPro" id="IPR042177">
    <property type="entry name" value="Cell/Rod_1"/>
</dbReference>
<dbReference type="InterPro" id="IPR007221">
    <property type="entry name" value="MreC"/>
</dbReference>
<comment type="similarity">
    <text evidence="1">Belongs to the MreC family.</text>
</comment>
<organism evidence="6 7">
    <name type="scientific">Candidatus Yanofskybacteria bacterium RIFCSPLOWO2_12_FULL_43_11b</name>
    <dbReference type="NCBI Taxonomy" id="1802710"/>
    <lineage>
        <taxon>Bacteria</taxon>
        <taxon>Candidatus Yanofskyibacteriota</taxon>
    </lineage>
</organism>
<name>A0A1F8HB21_9BACT</name>
<dbReference type="PANTHER" id="PTHR34138">
    <property type="entry name" value="CELL SHAPE-DETERMINING PROTEIN MREC"/>
    <property type="match status" value="1"/>
</dbReference>
<dbReference type="Gene3D" id="2.40.10.350">
    <property type="entry name" value="Rod shape-determining protein MreC, domain 2"/>
    <property type="match status" value="1"/>
</dbReference>
<dbReference type="PIRSF" id="PIRSF038471">
    <property type="entry name" value="MreC"/>
    <property type="match status" value="1"/>
</dbReference>
<evidence type="ECO:0000256" key="3">
    <source>
        <dbReference type="ARBA" id="ARBA00022960"/>
    </source>
</evidence>
<evidence type="ECO:0000256" key="1">
    <source>
        <dbReference type="ARBA" id="ARBA00009369"/>
    </source>
</evidence>
<dbReference type="Pfam" id="PF04085">
    <property type="entry name" value="MreC"/>
    <property type="match status" value="1"/>
</dbReference>
<evidence type="ECO:0000313" key="6">
    <source>
        <dbReference type="EMBL" id="OGN34178.1"/>
    </source>
</evidence>
<dbReference type="GO" id="GO:0005886">
    <property type="term" value="C:plasma membrane"/>
    <property type="evidence" value="ECO:0007669"/>
    <property type="project" value="TreeGrafter"/>
</dbReference>
<dbReference type="InterPro" id="IPR042175">
    <property type="entry name" value="Cell/Rod_MreC_2"/>
</dbReference>
<dbReference type="GO" id="GO:0008360">
    <property type="term" value="P:regulation of cell shape"/>
    <property type="evidence" value="ECO:0007669"/>
    <property type="project" value="UniProtKB-KW"/>
</dbReference>
<gene>
    <name evidence="6" type="ORF">A3G51_03090</name>
</gene>
<dbReference type="Proteomes" id="UP000177745">
    <property type="component" value="Unassembled WGS sequence"/>
</dbReference>
<keyword evidence="3" id="KW-0133">Cell shape</keyword>
<evidence type="ECO:0000256" key="4">
    <source>
        <dbReference type="ARBA" id="ARBA00032089"/>
    </source>
</evidence>
<feature type="domain" description="Rod shape-determining protein MreC beta-barrel core" evidence="5">
    <location>
        <begin position="126"/>
        <end position="261"/>
    </location>
</feature>
<evidence type="ECO:0000256" key="2">
    <source>
        <dbReference type="ARBA" id="ARBA00013855"/>
    </source>
</evidence>
<reference evidence="6 7" key="1">
    <citation type="journal article" date="2016" name="Nat. Commun.">
        <title>Thousands of microbial genomes shed light on interconnected biogeochemical processes in an aquifer system.</title>
        <authorList>
            <person name="Anantharaman K."/>
            <person name="Brown C.T."/>
            <person name="Hug L.A."/>
            <person name="Sharon I."/>
            <person name="Castelle C.J."/>
            <person name="Probst A.J."/>
            <person name="Thomas B.C."/>
            <person name="Singh A."/>
            <person name="Wilkins M.J."/>
            <person name="Karaoz U."/>
            <person name="Brodie E.L."/>
            <person name="Williams K.H."/>
            <person name="Hubbard S.S."/>
            <person name="Banfield J.F."/>
        </authorList>
    </citation>
    <scope>NUCLEOTIDE SEQUENCE [LARGE SCALE GENOMIC DNA]</scope>
</reference>
<protein>
    <recommendedName>
        <fullName evidence="2">Cell shape-determining protein MreC</fullName>
    </recommendedName>
    <alternativeName>
        <fullName evidence="4">Cell shape protein MreC</fullName>
    </alternativeName>
</protein>
<dbReference type="EMBL" id="MGKY01000005">
    <property type="protein sequence ID" value="OGN34178.1"/>
    <property type="molecule type" value="Genomic_DNA"/>
</dbReference>
<dbReference type="AlphaFoldDB" id="A0A1F8HB21"/>
<dbReference type="NCBIfam" id="TIGR00219">
    <property type="entry name" value="mreC"/>
    <property type="match status" value="1"/>
</dbReference>
<dbReference type="Gene3D" id="2.40.10.340">
    <property type="entry name" value="Rod shape-determining protein MreC, domain 1"/>
    <property type="match status" value="1"/>
</dbReference>
<dbReference type="InterPro" id="IPR055342">
    <property type="entry name" value="MreC_beta-barrel_core"/>
</dbReference>
<accession>A0A1F8HB21</accession>
<dbReference type="PANTHER" id="PTHR34138:SF1">
    <property type="entry name" value="CELL SHAPE-DETERMINING PROTEIN MREC"/>
    <property type="match status" value="1"/>
</dbReference>